<feature type="chain" id="PRO_5042996220" description="DUF7907 domain-containing protein" evidence="1">
    <location>
        <begin position="17"/>
        <end position="209"/>
    </location>
</feature>
<dbReference type="Proteomes" id="UP001303760">
    <property type="component" value="Unassembled WGS sequence"/>
</dbReference>
<sequence length="209" mass="21660">MRFLLPTLGIAAAATALSPATTSSSKGFYLIAHVTDPSRDFSPSIEGWALTAIHTGAGLNAAVLASASAGRLFYENGTAAQVAATQSTILTDAGTPPFPMGLYVQGEGEPPKILEINVGAGTPNTIVGREADVLVNGLDANGLGRGTYMACNATVPYYGVEYITLQYAYGKVSDGCAPIELRPRCATLNDLPADSLSSHEFAVVVPCYE</sequence>
<dbReference type="AlphaFoldDB" id="A0AAN7HB49"/>
<evidence type="ECO:0000313" key="4">
    <source>
        <dbReference type="Proteomes" id="UP001303760"/>
    </source>
</evidence>
<dbReference type="InterPro" id="IPR057229">
    <property type="entry name" value="DUF7907"/>
</dbReference>
<evidence type="ECO:0000313" key="3">
    <source>
        <dbReference type="EMBL" id="KAK4234514.1"/>
    </source>
</evidence>
<feature type="signal peptide" evidence="1">
    <location>
        <begin position="1"/>
        <end position="16"/>
    </location>
</feature>
<accession>A0AAN7HB49</accession>
<dbReference type="Pfam" id="PF25484">
    <property type="entry name" value="DUF7907"/>
    <property type="match status" value="1"/>
</dbReference>
<keyword evidence="4" id="KW-1185">Reference proteome</keyword>
<gene>
    <name evidence="3" type="ORF">C8A03DRAFT_18598</name>
</gene>
<evidence type="ECO:0000256" key="1">
    <source>
        <dbReference type="SAM" id="SignalP"/>
    </source>
</evidence>
<name>A0AAN7HB49_9PEZI</name>
<reference evidence="3" key="1">
    <citation type="journal article" date="2023" name="Mol. Phylogenet. Evol.">
        <title>Genome-scale phylogeny and comparative genomics of the fungal order Sordariales.</title>
        <authorList>
            <person name="Hensen N."/>
            <person name="Bonometti L."/>
            <person name="Westerberg I."/>
            <person name="Brannstrom I.O."/>
            <person name="Guillou S."/>
            <person name="Cros-Aarteil S."/>
            <person name="Calhoun S."/>
            <person name="Haridas S."/>
            <person name="Kuo A."/>
            <person name="Mondo S."/>
            <person name="Pangilinan J."/>
            <person name="Riley R."/>
            <person name="LaButti K."/>
            <person name="Andreopoulos B."/>
            <person name="Lipzen A."/>
            <person name="Chen C."/>
            <person name="Yan M."/>
            <person name="Daum C."/>
            <person name="Ng V."/>
            <person name="Clum A."/>
            <person name="Steindorff A."/>
            <person name="Ohm R.A."/>
            <person name="Martin F."/>
            <person name="Silar P."/>
            <person name="Natvig D.O."/>
            <person name="Lalanne C."/>
            <person name="Gautier V."/>
            <person name="Ament-Velasquez S.L."/>
            <person name="Kruys A."/>
            <person name="Hutchinson M.I."/>
            <person name="Powell A.J."/>
            <person name="Barry K."/>
            <person name="Miller A.N."/>
            <person name="Grigoriev I.V."/>
            <person name="Debuchy R."/>
            <person name="Gladieux P."/>
            <person name="Hiltunen Thoren M."/>
            <person name="Johannesson H."/>
        </authorList>
    </citation>
    <scope>NUCLEOTIDE SEQUENCE</scope>
    <source>
        <strain evidence="3">CBS 532.94</strain>
    </source>
</reference>
<comment type="caution">
    <text evidence="3">The sequence shown here is derived from an EMBL/GenBank/DDBJ whole genome shotgun (WGS) entry which is preliminary data.</text>
</comment>
<evidence type="ECO:0000259" key="2">
    <source>
        <dbReference type="Pfam" id="PF25484"/>
    </source>
</evidence>
<feature type="domain" description="DUF7907" evidence="2">
    <location>
        <begin position="25"/>
        <end position="185"/>
    </location>
</feature>
<organism evidence="3 4">
    <name type="scientific">Achaetomium macrosporum</name>
    <dbReference type="NCBI Taxonomy" id="79813"/>
    <lineage>
        <taxon>Eukaryota</taxon>
        <taxon>Fungi</taxon>
        <taxon>Dikarya</taxon>
        <taxon>Ascomycota</taxon>
        <taxon>Pezizomycotina</taxon>
        <taxon>Sordariomycetes</taxon>
        <taxon>Sordariomycetidae</taxon>
        <taxon>Sordariales</taxon>
        <taxon>Chaetomiaceae</taxon>
        <taxon>Achaetomium</taxon>
    </lineage>
</organism>
<protein>
    <recommendedName>
        <fullName evidence="2">DUF7907 domain-containing protein</fullName>
    </recommendedName>
</protein>
<reference evidence="3" key="2">
    <citation type="submission" date="2023-05" db="EMBL/GenBank/DDBJ databases">
        <authorList>
            <consortium name="Lawrence Berkeley National Laboratory"/>
            <person name="Steindorff A."/>
            <person name="Hensen N."/>
            <person name="Bonometti L."/>
            <person name="Westerberg I."/>
            <person name="Brannstrom I.O."/>
            <person name="Guillou S."/>
            <person name="Cros-Aarteil S."/>
            <person name="Calhoun S."/>
            <person name="Haridas S."/>
            <person name="Kuo A."/>
            <person name="Mondo S."/>
            <person name="Pangilinan J."/>
            <person name="Riley R."/>
            <person name="Labutti K."/>
            <person name="Andreopoulos B."/>
            <person name="Lipzen A."/>
            <person name="Chen C."/>
            <person name="Yanf M."/>
            <person name="Daum C."/>
            <person name="Ng V."/>
            <person name="Clum A."/>
            <person name="Ohm R."/>
            <person name="Martin F."/>
            <person name="Silar P."/>
            <person name="Natvig D."/>
            <person name="Lalanne C."/>
            <person name="Gautier V."/>
            <person name="Ament-Velasquez S.L."/>
            <person name="Kruys A."/>
            <person name="Hutchinson M.I."/>
            <person name="Powell A.J."/>
            <person name="Barry K."/>
            <person name="Miller A.N."/>
            <person name="Grigoriev I.V."/>
            <person name="Debuchy R."/>
            <person name="Gladieux P."/>
            <person name="Thoren M.H."/>
            <person name="Johannesson H."/>
        </authorList>
    </citation>
    <scope>NUCLEOTIDE SEQUENCE</scope>
    <source>
        <strain evidence="3">CBS 532.94</strain>
    </source>
</reference>
<keyword evidence="1" id="KW-0732">Signal</keyword>
<proteinExistence type="predicted"/>
<dbReference type="EMBL" id="MU860359">
    <property type="protein sequence ID" value="KAK4234514.1"/>
    <property type="molecule type" value="Genomic_DNA"/>
</dbReference>